<dbReference type="Gene3D" id="1.10.10.10">
    <property type="entry name" value="Winged helix-like DNA-binding domain superfamily/Winged helix DNA-binding domain"/>
    <property type="match status" value="1"/>
</dbReference>
<proteinExistence type="predicted"/>
<dbReference type="PROSITE" id="PS50039">
    <property type="entry name" value="FORK_HEAD_3"/>
    <property type="match status" value="1"/>
</dbReference>
<dbReference type="GO" id="GO:0000978">
    <property type="term" value="F:RNA polymerase II cis-regulatory region sequence-specific DNA binding"/>
    <property type="evidence" value="ECO:0007669"/>
    <property type="project" value="TreeGrafter"/>
</dbReference>
<sequence length="366" mass="40445">MSIISTSPLESSSSPTTSTTTPPCVSPSLHHLEQIRLHQLYTIALADRMRFLSQQASSPGHHSPLIPYTPCPKTLPSSNPNSFRSSPNSPSHHGGPGNHNQEDPKPQQSYIGLISMAILSAKEHKLVLADIYQYILDNYAYFRHRGPGWRNSIRHNLSLNDCFIKAGRAANGKGHYWAIHPACKEDFQRGDYRRRKAQRKVRRHMGLTVEEEDSPSPPPPPTQPPPISGPPSISSSPPAAFIHNWGLFPSPPAPPSFPIFPVSGSESGSIIPPRKRQFDVASLLRPKSPVEELDETPPTKIHPPFLPWLVDQSHQEYFAKYYQSLLGAPVVEEELVVTPTGRRSAGIGEDKGKSLTPNGLEEEESD</sequence>
<feature type="region of interest" description="Disordered" evidence="4">
    <location>
        <begin position="55"/>
        <end position="107"/>
    </location>
</feature>
<dbReference type="InterPro" id="IPR036388">
    <property type="entry name" value="WH-like_DNA-bd_sf"/>
</dbReference>
<dbReference type="SMART" id="SM00339">
    <property type="entry name" value="FH"/>
    <property type="match status" value="1"/>
</dbReference>
<feature type="compositionally biased region" description="Basic residues" evidence="4">
    <location>
        <begin position="195"/>
        <end position="205"/>
    </location>
</feature>
<dbReference type="PROSITE" id="PS00658">
    <property type="entry name" value="FORK_HEAD_2"/>
    <property type="match status" value="1"/>
</dbReference>
<keyword evidence="1 3" id="KW-0238">DNA-binding</keyword>
<dbReference type="InterPro" id="IPR036390">
    <property type="entry name" value="WH_DNA-bd_sf"/>
</dbReference>
<feature type="compositionally biased region" description="Low complexity" evidence="4">
    <location>
        <begin position="76"/>
        <end position="93"/>
    </location>
</feature>
<evidence type="ECO:0000313" key="6">
    <source>
        <dbReference type="EMBL" id="CDW43891.1"/>
    </source>
</evidence>
<feature type="region of interest" description="Disordered" evidence="4">
    <location>
        <begin position="338"/>
        <end position="366"/>
    </location>
</feature>
<dbReference type="InterPro" id="IPR030456">
    <property type="entry name" value="TF_fork_head_CS_2"/>
</dbReference>
<accession>A0A0K2V1P3</accession>
<dbReference type="GO" id="GO:0005634">
    <property type="term" value="C:nucleus"/>
    <property type="evidence" value="ECO:0007669"/>
    <property type="project" value="UniProtKB-SubCell"/>
</dbReference>
<name>A0A0K2V1P3_LEPSM</name>
<dbReference type="InterPro" id="IPR050211">
    <property type="entry name" value="FOX_domain-containing"/>
</dbReference>
<dbReference type="CDD" id="cd20035">
    <property type="entry name" value="FH_FOXQ2-like"/>
    <property type="match status" value="1"/>
</dbReference>
<dbReference type="PROSITE" id="PS00657">
    <property type="entry name" value="FORK_HEAD_1"/>
    <property type="match status" value="1"/>
</dbReference>
<dbReference type="EMBL" id="HACA01026530">
    <property type="protein sequence ID" value="CDW43891.1"/>
    <property type="molecule type" value="Transcribed_RNA"/>
</dbReference>
<keyword evidence="2 3" id="KW-0539">Nucleus</keyword>
<organism evidence="6">
    <name type="scientific">Lepeophtheirus salmonis</name>
    <name type="common">Salmon louse</name>
    <name type="synonym">Caligus salmonis</name>
    <dbReference type="NCBI Taxonomy" id="72036"/>
    <lineage>
        <taxon>Eukaryota</taxon>
        <taxon>Metazoa</taxon>
        <taxon>Ecdysozoa</taxon>
        <taxon>Arthropoda</taxon>
        <taxon>Crustacea</taxon>
        <taxon>Multicrustacea</taxon>
        <taxon>Hexanauplia</taxon>
        <taxon>Copepoda</taxon>
        <taxon>Siphonostomatoida</taxon>
        <taxon>Caligidae</taxon>
        <taxon>Lepeophtheirus</taxon>
    </lineage>
</organism>
<evidence type="ECO:0000256" key="2">
    <source>
        <dbReference type="ARBA" id="ARBA00023242"/>
    </source>
</evidence>
<dbReference type="SUPFAM" id="SSF46785">
    <property type="entry name" value="Winged helix' DNA-binding domain"/>
    <property type="match status" value="1"/>
</dbReference>
<comment type="subcellular location">
    <subcellularLocation>
        <location evidence="3">Nucleus</location>
    </subcellularLocation>
</comment>
<dbReference type="InterPro" id="IPR047519">
    <property type="entry name" value="FH_FOXQ2-like"/>
</dbReference>
<feature type="region of interest" description="Disordered" evidence="4">
    <location>
        <begin position="1"/>
        <end position="27"/>
    </location>
</feature>
<dbReference type="PANTHER" id="PTHR11829:SF343">
    <property type="entry name" value="FORK-HEAD DOMAIN-CONTAINING PROTEIN"/>
    <property type="match status" value="1"/>
</dbReference>
<dbReference type="InterPro" id="IPR018122">
    <property type="entry name" value="TF_fork_head_CS_1"/>
</dbReference>
<dbReference type="PANTHER" id="PTHR11829">
    <property type="entry name" value="FORKHEAD BOX PROTEIN"/>
    <property type="match status" value="1"/>
</dbReference>
<dbReference type="Pfam" id="PF00250">
    <property type="entry name" value="Forkhead"/>
    <property type="match status" value="1"/>
</dbReference>
<dbReference type="InterPro" id="IPR001766">
    <property type="entry name" value="Fork_head_dom"/>
</dbReference>
<evidence type="ECO:0000256" key="4">
    <source>
        <dbReference type="SAM" id="MobiDB-lite"/>
    </source>
</evidence>
<dbReference type="AlphaFoldDB" id="A0A0K2V1P3"/>
<reference evidence="6" key="1">
    <citation type="submission" date="2014-05" db="EMBL/GenBank/DDBJ databases">
        <authorList>
            <person name="Chronopoulou M."/>
        </authorList>
    </citation>
    <scope>NUCLEOTIDE SEQUENCE</scope>
    <source>
        <tissue evidence="6">Whole organism</tissue>
    </source>
</reference>
<dbReference type="KEGG" id="lsm:121129854"/>
<protein>
    <recommendedName>
        <fullName evidence="5">Fork-head domain-containing protein</fullName>
    </recommendedName>
</protein>
<evidence type="ECO:0000256" key="3">
    <source>
        <dbReference type="PROSITE-ProRule" id="PRU00089"/>
    </source>
</evidence>
<dbReference type="EMBL" id="HACA01026531">
    <property type="protein sequence ID" value="CDW43892.1"/>
    <property type="molecule type" value="Transcribed_RNA"/>
</dbReference>
<feature type="region of interest" description="Disordered" evidence="4">
    <location>
        <begin position="195"/>
        <end position="235"/>
    </location>
</feature>
<dbReference type="GO" id="GO:0009653">
    <property type="term" value="P:anatomical structure morphogenesis"/>
    <property type="evidence" value="ECO:0007669"/>
    <property type="project" value="TreeGrafter"/>
</dbReference>
<dbReference type="OrthoDB" id="5954824at2759"/>
<feature type="DNA-binding region" description="Fork-head" evidence="3">
    <location>
        <begin position="105"/>
        <end position="197"/>
    </location>
</feature>
<dbReference type="RefSeq" id="XP_040581503.1">
    <property type="nucleotide sequence ID" value="XM_040725569.2"/>
</dbReference>
<evidence type="ECO:0000256" key="1">
    <source>
        <dbReference type="ARBA" id="ARBA00023125"/>
    </source>
</evidence>
<dbReference type="GO" id="GO:0030154">
    <property type="term" value="P:cell differentiation"/>
    <property type="evidence" value="ECO:0007669"/>
    <property type="project" value="TreeGrafter"/>
</dbReference>
<evidence type="ECO:0000259" key="5">
    <source>
        <dbReference type="PROSITE" id="PS50039"/>
    </source>
</evidence>
<dbReference type="GO" id="GO:0000981">
    <property type="term" value="F:DNA-binding transcription factor activity, RNA polymerase II-specific"/>
    <property type="evidence" value="ECO:0007669"/>
    <property type="project" value="TreeGrafter"/>
</dbReference>
<feature type="compositionally biased region" description="Pro residues" evidence="4">
    <location>
        <begin position="215"/>
        <end position="229"/>
    </location>
</feature>
<dbReference type="PRINTS" id="PR00053">
    <property type="entry name" value="FORKHEAD"/>
</dbReference>
<dbReference type="GeneID" id="121129854"/>
<feature type="domain" description="Fork-head" evidence="5">
    <location>
        <begin position="105"/>
        <end position="197"/>
    </location>
</feature>
<dbReference type="FunFam" id="1.10.10.10:FF:000352">
    <property type="entry name" value="Forkhead box Q2"/>
    <property type="match status" value="1"/>
</dbReference>